<sequence>LDPSHSKYLHFSGLSRPFEHVPIIKILEITSFLTIRRLAASPQEHCRFCTDLTRSLPRQTPALVIAFVRPRVPSYKRNEKIHERSSMSLALVVASCSSLTTVLEIDRLAP</sequence>
<reference evidence="1" key="1">
    <citation type="submission" date="2017-02" db="UniProtKB">
        <authorList>
            <consortium name="WormBaseParasite"/>
        </authorList>
    </citation>
    <scope>IDENTIFICATION</scope>
</reference>
<proteinExistence type="predicted"/>
<protein>
    <submittedName>
        <fullName evidence="1">Ovule protein</fullName>
    </submittedName>
</protein>
<accession>A0A0R3QXS9</accession>
<dbReference type="AlphaFoldDB" id="A0A0R3QXS9"/>
<evidence type="ECO:0000313" key="1">
    <source>
        <dbReference type="WBParaSite" id="BTMF_0001255101-mRNA-1"/>
    </source>
</evidence>
<name>A0A0R3QXS9_9BILA</name>
<dbReference type="WBParaSite" id="BTMF_0001255101-mRNA-1">
    <property type="protein sequence ID" value="BTMF_0001255101-mRNA-1"/>
    <property type="gene ID" value="BTMF_0001255101"/>
</dbReference>
<organism evidence="1">
    <name type="scientific">Brugia timori</name>
    <dbReference type="NCBI Taxonomy" id="42155"/>
    <lineage>
        <taxon>Eukaryota</taxon>
        <taxon>Metazoa</taxon>
        <taxon>Ecdysozoa</taxon>
        <taxon>Nematoda</taxon>
        <taxon>Chromadorea</taxon>
        <taxon>Rhabditida</taxon>
        <taxon>Spirurina</taxon>
        <taxon>Spiruromorpha</taxon>
        <taxon>Filarioidea</taxon>
        <taxon>Onchocercidae</taxon>
        <taxon>Brugia</taxon>
    </lineage>
</organism>